<dbReference type="EMBL" id="JASEJX010000033">
    <property type="protein sequence ID" value="KAK4510451.1"/>
    <property type="molecule type" value="Genomic_DNA"/>
</dbReference>
<dbReference type="Pfam" id="PF26253">
    <property type="entry name" value="RdRP_head"/>
    <property type="match status" value="1"/>
</dbReference>
<feature type="compositionally biased region" description="Acidic residues" evidence="9">
    <location>
        <begin position="1153"/>
        <end position="1172"/>
    </location>
</feature>
<evidence type="ECO:0000256" key="1">
    <source>
        <dbReference type="ARBA" id="ARBA00005762"/>
    </source>
</evidence>
<dbReference type="GO" id="GO:0031380">
    <property type="term" value="C:nuclear RNA-directed RNA polymerase complex"/>
    <property type="evidence" value="ECO:0007669"/>
    <property type="project" value="TreeGrafter"/>
</dbReference>
<evidence type="ECO:0000256" key="7">
    <source>
        <dbReference type="ARBA" id="ARBA00048744"/>
    </source>
</evidence>
<gene>
    <name evidence="12" type="ORF">ATC70_004881</name>
</gene>
<keyword evidence="3 8" id="KW-0808">Transferase</keyword>
<dbReference type="PANTHER" id="PTHR23079:SF55">
    <property type="entry name" value="RNA-DIRECTED RNA POLYMERASE"/>
    <property type="match status" value="1"/>
</dbReference>
<feature type="domain" description="RDRP C-terminal head" evidence="11">
    <location>
        <begin position="962"/>
        <end position="1125"/>
    </location>
</feature>
<feature type="region of interest" description="Disordered" evidence="9">
    <location>
        <begin position="1151"/>
        <end position="1209"/>
    </location>
</feature>
<dbReference type="Pfam" id="PF05183">
    <property type="entry name" value="RdRP"/>
    <property type="match status" value="1"/>
</dbReference>
<dbReference type="AlphaFoldDB" id="A0AAN7D443"/>
<evidence type="ECO:0000256" key="6">
    <source>
        <dbReference type="ARBA" id="ARBA00023158"/>
    </source>
</evidence>
<keyword evidence="6" id="KW-0943">RNA-mediated gene silencing</keyword>
<dbReference type="RefSeq" id="XP_064677117.1">
    <property type="nucleotide sequence ID" value="XM_064824181.1"/>
</dbReference>
<dbReference type="Proteomes" id="UP001304243">
    <property type="component" value="Unassembled WGS sequence"/>
</dbReference>
<evidence type="ECO:0000256" key="3">
    <source>
        <dbReference type="ARBA" id="ARBA00022679"/>
    </source>
</evidence>
<dbReference type="InterPro" id="IPR058752">
    <property type="entry name" value="RDRP_C_head"/>
</dbReference>
<dbReference type="GeneID" id="89948567"/>
<dbReference type="PANTHER" id="PTHR23079">
    <property type="entry name" value="RNA-DEPENDENT RNA POLYMERASE"/>
    <property type="match status" value="1"/>
</dbReference>
<keyword evidence="2 8" id="KW-0696">RNA-directed RNA polymerase</keyword>
<comment type="similarity">
    <text evidence="1 8">Belongs to the RdRP family.</text>
</comment>
<feature type="compositionally biased region" description="Polar residues" evidence="9">
    <location>
        <begin position="1175"/>
        <end position="1187"/>
    </location>
</feature>
<evidence type="ECO:0000256" key="9">
    <source>
        <dbReference type="SAM" id="MobiDB-lite"/>
    </source>
</evidence>
<sequence>MSLSSTSNFEEDAFCYLISNLSPQTDRDTLWRVLGAFGTIIQLEIKLGQLSKAAIIYNSQPSEYLFTQQIYILDRLIVVQPLPIAEYIADFSRAIPANKLSLGGLETPRLFIEEWSTDQYVAFDLNLNDQYIDIFFQHVDGYYRLRIMYDDNLRDNVILQRYDNKTSLTLSGKYPAYVWKSKKPMEELGDTYYLSDWERVTDIPLDEFSQDMIRQKAAKGASQNKGPILPGGQYPDHNIKLGMWTVYRLQFDIPLSSKKDPASLSPSNVTHEAIEYKLRQAVGGHQQRLTEQILVRSSTKTIDFERQIADMAFEVQYMMEHAFRLKILREYNVDLDFFEKMRELPPQVSCVFLTLLSAPQQRVYNPDTVIKYIYRLCKDQIGFQIPIPDDCAWTRRVLVTPTSVYPMQPTVEPMTHLQYHFKEHTDRFLYLQFTDEDLSLVAPQEDEETSQNAKLFDRIYNILRRGLRIAGRTYKFLGTSMQDLRAHGCWFFASTPQVSRSQIMAWLGDFSEIKFISTFINCSGQSLTPRLMHVQIRGEYIEEVEDYIYNQHIFTTECGKMSPQIAREVAKQLELDYTPSVIKFNLNGARGILLLSNFLTKRRIQLRSSQIHFESTQLSLEVIKYSKPNKLYLNEKSILLLSSLGVENYIFHQLLDENMDYCEKYPNMDMMDVHYSNGRMDHFRQILDCKFQDRHDPFITNLVSSYQNHVLRYLQQCQLYVHQGVRVFAAMDETGTLKPGEVFLQITDPSGLAANRKVIEGPVVIYRDSSCFPGDVRVMAAINYSQLRHYTNVLIFSSIDHCDLPSLCSNDDPDEDNFNVIWDTRLLPAKCNVAARSYQTVMTPHQSKKISFREAAKFFTTYIARDMSRKLHEAFIAVADRHKDGVFNGDCIYMSLQMSRALDFAKTGMYATIKYDLMQYPYPDFMRQRPLKTYTSSTPLGSLYRTTKSMYERPLSNSHCYYDTRLYVEDMYKYIIEARKMKARYDHSLRILLGQYSVKTEIEFISGHIIEWPKYLNEQYRPQFLERIKAAYIRFRGYWKRIFDSQWASDAVDNGQPPRADTKDQSVEIEAKAAAWYYVTYHPSEIKSDMVYSKTLQRYMSFPWVVESYLIYIAHKNDSRPDSAEYSQPIPLEKIEIHARLHRGPQAGIILAESDDESDEDETSSEEEESNTEDPTSGSHQHANSYGLNLPRHPQELDHHHHNEEADEVPVVSVKLANLLNL</sequence>
<keyword evidence="4 8" id="KW-0548">Nucleotidyltransferase</keyword>
<dbReference type="InterPro" id="IPR057596">
    <property type="entry name" value="RDRP_core"/>
</dbReference>
<accession>A0AAN7D443</accession>
<organism evidence="12 13">
    <name type="scientific">Mucor velutinosus</name>
    <dbReference type="NCBI Taxonomy" id="708070"/>
    <lineage>
        <taxon>Eukaryota</taxon>
        <taxon>Fungi</taxon>
        <taxon>Fungi incertae sedis</taxon>
        <taxon>Mucoromycota</taxon>
        <taxon>Mucoromycotina</taxon>
        <taxon>Mucoromycetes</taxon>
        <taxon>Mucorales</taxon>
        <taxon>Mucorineae</taxon>
        <taxon>Mucoraceae</taxon>
        <taxon>Mucor</taxon>
    </lineage>
</organism>
<evidence type="ECO:0000259" key="11">
    <source>
        <dbReference type="Pfam" id="PF26253"/>
    </source>
</evidence>
<reference evidence="12 13" key="1">
    <citation type="submission" date="2022-11" db="EMBL/GenBank/DDBJ databases">
        <title>Mucor velutinosus strain NIH1002 WGS.</title>
        <authorList>
            <person name="Subramanian P."/>
            <person name="Mullikin J.C."/>
            <person name="Segre J.A."/>
            <person name="Zelazny A.M."/>
        </authorList>
    </citation>
    <scope>NUCLEOTIDE SEQUENCE [LARGE SCALE GENOMIC DNA]</scope>
    <source>
        <strain evidence="12 13">NIH1002</strain>
    </source>
</reference>
<evidence type="ECO:0000256" key="8">
    <source>
        <dbReference type="RuleBase" id="RU363098"/>
    </source>
</evidence>
<evidence type="ECO:0000256" key="4">
    <source>
        <dbReference type="ARBA" id="ARBA00022695"/>
    </source>
</evidence>
<keyword evidence="5 8" id="KW-0694">RNA-binding</keyword>
<evidence type="ECO:0000313" key="12">
    <source>
        <dbReference type="EMBL" id="KAK4510451.1"/>
    </source>
</evidence>
<protein>
    <recommendedName>
        <fullName evidence="8">RNA-dependent RNA polymerase</fullName>
        <ecNumber evidence="8">2.7.7.48</ecNumber>
    </recommendedName>
</protein>
<evidence type="ECO:0000259" key="10">
    <source>
        <dbReference type="Pfam" id="PF05183"/>
    </source>
</evidence>
<dbReference type="EC" id="2.7.7.48" evidence="8"/>
<dbReference type="GO" id="GO:0003723">
    <property type="term" value="F:RNA binding"/>
    <property type="evidence" value="ECO:0007669"/>
    <property type="project" value="UniProtKB-KW"/>
</dbReference>
<comment type="caution">
    <text evidence="12">The sequence shown here is derived from an EMBL/GenBank/DDBJ whole genome shotgun (WGS) entry which is preliminary data.</text>
</comment>
<feature type="compositionally biased region" description="Basic and acidic residues" evidence="9">
    <location>
        <begin position="1193"/>
        <end position="1204"/>
    </location>
</feature>
<dbReference type="InterPro" id="IPR007855">
    <property type="entry name" value="RDRP"/>
</dbReference>
<evidence type="ECO:0000256" key="2">
    <source>
        <dbReference type="ARBA" id="ARBA00022484"/>
    </source>
</evidence>
<feature type="domain" description="RDRP core" evidence="10">
    <location>
        <begin position="399"/>
        <end position="946"/>
    </location>
</feature>
<dbReference type="GO" id="GO:0003968">
    <property type="term" value="F:RNA-directed RNA polymerase activity"/>
    <property type="evidence" value="ECO:0007669"/>
    <property type="project" value="UniProtKB-KW"/>
</dbReference>
<proteinExistence type="inferred from homology"/>
<evidence type="ECO:0000313" key="13">
    <source>
        <dbReference type="Proteomes" id="UP001304243"/>
    </source>
</evidence>
<evidence type="ECO:0000256" key="5">
    <source>
        <dbReference type="ARBA" id="ARBA00022884"/>
    </source>
</evidence>
<name>A0AAN7D443_9FUNG</name>
<comment type="catalytic activity">
    <reaction evidence="7 8">
        <text>RNA(n) + a ribonucleoside 5'-triphosphate = RNA(n+1) + diphosphate</text>
        <dbReference type="Rhea" id="RHEA:21248"/>
        <dbReference type="Rhea" id="RHEA-COMP:14527"/>
        <dbReference type="Rhea" id="RHEA-COMP:17342"/>
        <dbReference type="ChEBI" id="CHEBI:33019"/>
        <dbReference type="ChEBI" id="CHEBI:61557"/>
        <dbReference type="ChEBI" id="CHEBI:140395"/>
        <dbReference type="EC" id="2.7.7.48"/>
    </reaction>
</comment>
<dbReference type="GO" id="GO:0030422">
    <property type="term" value="P:siRNA processing"/>
    <property type="evidence" value="ECO:0007669"/>
    <property type="project" value="TreeGrafter"/>
</dbReference>
<keyword evidence="13" id="KW-1185">Reference proteome</keyword>